<reference evidence="2" key="1">
    <citation type="submission" date="2016-10" db="EMBL/GenBank/DDBJ databases">
        <authorList>
            <person name="de Groot N.N."/>
        </authorList>
    </citation>
    <scope>NUCLEOTIDE SEQUENCE [LARGE SCALE GENOMIC DNA]</scope>
    <source>
        <strain evidence="2">CPCC 202695</strain>
    </source>
</reference>
<dbReference type="Proteomes" id="UP000893823">
    <property type="component" value="Unassembled WGS sequence"/>
</dbReference>
<dbReference type="OrthoDB" id="5120701at2"/>
<gene>
    <name evidence="1" type="ORF">BCL57_002014</name>
    <name evidence="2" type="ORF">SAMN04489721_0851</name>
</gene>
<evidence type="ECO:0000313" key="2">
    <source>
        <dbReference type="EMBL" id="SDS14987.1"/>
    </source>
</evidence>
<dbReference type="EMBL" id="LT629755">
    <property type="protein sequence ID" value="SDS14987.1"/>
    <property type="molecule type" value="Genomic_DNA"/>
</dbReference>
<reference evidence="3" key="2">
    <citation type="submission" date="2016-10" db="EMBL/GenBank/DDBJ databases">
        <authorList>
            <person name="Varghese N."/>
            <person name="Submissions S."/>
        </authorList>
    </citation>
    <scope>NUCLEOTIDE SEQUENCE [LARGE SCALE GENOMIC DNA]</scope>
    <source>
        <strain evidence="3">CPCC 202695</strain>
    </source>
</reference>
<accession>A0A1H1PVI7</accession>
<proteinExistence type="predicted"/>
<dbReference type="RefSeq" id="WP_092669528.1">
    <property type="nucleotide sequence ID" value="NZ_BMDN01000003.1"/>
</dbReference>
<evidence type="ECO:0008006" key="5">
    <source>
        <dbReference type="Google" id="ProtNLM"/>
    </source>
</evidence>
<organism evidence="2 3">
    <name type="scientific">Agromyces flavus</name>
    <dbReference type="NCBI Taxonomy" id="589382"/>
    <lineage>
        <taxon>Bacteria</taxon>
        <taxon>Bacillati</taxon>
        <taxon>Actinomycetota</taxon>
        <taxon>Actinomycetes</taxon>
        <taxon>Micrococcales</taxon>
        <taxon>Microbacteriaceae</taxon>
        <taxon>Agromyces</taxon>
    </lineage>
</organism>
<dbReference type="STRING" id="589382.SAMN04489721_0851"/>
<dbReference type="Proteomes" id="UP000199482">
    <property type="component" value="Chromosome I"/>
</dbReference>
<dbReference type="AlphaFoldDB" id="A0A1H1PVI7"/>
<dbReference type="EMBL" id="SODL02000003">
    <property type="protein sequence ID" value="MCP2367855.1"/>
    <property type="molecule type" value="Genomic_DNA"/>
</dbReference>
<evidence type="ECO:0000313" key="4">
    <source>
        <dbReference type="Proteomes" id="UP000893823"/>
    </source>
</evidence>
<name>A0A1H1PVI7_9MICO</name>
<reference evidence="1" key="3">
    <citation type="submission" date="2022-06" db="EMBL/GenBank/DDBJ databases">
        <title>Genomic Encyclopedia of Type Strains, Phase III (KMG-III): the genomes of soil and plant-associated and newly described type strains.</title>
        <authorList>
            <person name="Whitman W."/>
        </authorList>
    </citation>
    <scope>NUCLEOTIDE SEQUENCE</scope>
    <source>
        <strain evidence="1">CPCC 202695</strain>
    </source>
</reference>
<keyword evidence="4" id="KW-1185">Reference proteome</keyword>
<sequence>MSMEHDYFGLVGDYWSERFQYADQDVEVVLDADADLVSTAALDAAATLIGELELVDDELRTLFVGQLDSSASPVVRFLRAVLDGEGDEADAAADAITRDSGDRDIDALRSLSLVRVDLRPDADRDGETFAEFEYGLAPEDVDARLVATIDIGREIVDVRHDA</sequence>
<protein>
    <recommendedName>
        <fullName evidence="5">DUF2004 domain-containing protein</fullName>
    </recommendedName>
</protein>
<evidence type="ECO:0000313" key="3">
    <source>
        <dbReference type="Proteomes" id="UP000199482"/>
    </source>
</evidence>
<evidence type="ECO:0000313" key="1">
    <source>
        <dbReference type="EMBL" id="MCP2367855.1"/>
    </source>
</evidence>